<feature type="signal peptide" evidence="1">
    <location>
        <begin position="1"/>
        <end position="21"/>
    </location>
</feature>
<accession>A0A9Q3QDS6</accession>
<protein>
    <recommendedName>
        <fullName evidence="4">Lipoprotein</fullName>
    </recommendedName>
</protein>
<organism evidence="2 3">
    <name type="scientific">Mycoplasmopsis anatis</name>
    <dbReference type="NCBI Taxonomy" id="171279"/>
    <lineage>
        <taxon>Bacteria</taxon>
        <taxon>Bacillati</taxon>
        <taxon>Mycoplasmatota</taxon>
        <taxon>Mycoplasmoidales</taxon>
        <taxon>Metamycoplasmataceae</taxon>
        <taxon>Mycoplasmopsis</taxon>
    </lineage>
</organism>
<keyword evidence="1" id="KW-0732">Signal</keyword>
<dbReference type="PROSITE" id="PS51257">
    <property type="entry name" value="PROKAR_LIPOPROTEIN"/>
    <property type="match status" value="1"/>
</dbReference>
<sequence>MKKLTKFIFLGTLSMSFIPFMSTSCSQNETRKVDKVTPAVINKNNELNFTVNKFNELLTQILEGDTELTSSIRNIEKFIFEKTFNQELNKKNNNIYNAYNEFKNSLGESFNDNKFNKIKQEIYREVLHLSEHNRENILIQIQNIKNFNKTSNYDDFIKRINLNQEPKNEEIQNHQLKIYKAYENYVFDKNYFENIQLNHKDHEGNNHENENHIDVDGQENHSHGLINLIKDIDLAIQNTLNKFNFDELSDSLNEEQLNKLNNLKNSVKSFIRIYQQNNLNKLVNKLIGYVNKINNLLKEISNELLK</sequence>
<name>A0A9Q3QDS6_9BACT</name>
<reference evidence="2" key="1">
    <citation type="journal article" date="2021" name="Genes Genomics">
        <title>Comparative genomic analysis of Mycoplasma anatis strains.</title>
        <authorList>
            <person name="Zhou Q."/>
            <person name="Mai K."/>
            <person name="Yang D."/>
            <person name="Liu J."/>
            <person name="Yan Z."/>
            <person name="Luo C."/>
            <person name="Tan Y."/>
            <person name="Cao S."/>
            <person name="Zhou Q."/>
            <person name="Chen L."/>
            <person name="Chen F."/>
        </authorList>
    </citation>
    <scope>NUCLEOTIDE SEQUENCE</scope>
    <source>
        <strain evidence="2">DP07</strain>
    </source>
</reference>
<dbReference type="RefSeq" id="WP_218675397.1">
    <property type="nucleotide sequence ID" value="NZ_JABZFG010000005.1"/>
</dbReference>
<gene>
    <name evidence="2" type="ORF">MADP07_00423</name>
</gene>
<evidence type="ECO:0000313" key="2">
    <source>
        <dbReference type="EMBL" id="MBW0602698.1"/>
    </source>
</evidence>
<proteinExistence type="predicted"/>
<evidence type="ECO:0000313" key="3">
    <source>
        <dbReference type="Proteomes" id="UP000746160"/>
    </source>
</evidence>
<evidence type="ECO:0008006" key="4">
    <source>
        <dbReference type="Google" id="ProtNLM"/>
    </source>
</evidence>
<feature type="chain" id="PRO_5040108589" description="Lipoprotein" evidence="1">
    <location>
        <begin position="22"/>
        <end position="306"/>
    </location>
</feature>
<comment type="caution">
    <text evidence="2">The sequence shown here is derived from an EMBL/GenBank/DDBJ whole genome shotgun (WGS) entry which is preliminary data.</text>
</comment>
<dbReference type="EMBL" id="JABZFG010000005">
    <property type="protein sequence ID" value="MBW0602698.1"/>
    <property type="molecule type" value="Genomic_DNA"/>
</dbReference>
<evidence type="ECO:0000256" key="1">
    <source>
        <dbReference type="SAM" id="SignalP"/>
    </source>
</evidence>
<dbReference type="Proteomes" id="UP000746160">
    <property type="component" value="Unassembled WGS sequence"/>
</dbReference>
<dbReference type="AlphaFoldDB" id="A0A9Q3QDS6"/>